<dbReference type="AlphaFoldDB" id="A0A8S2QGG0"/>
<protein>
    <submittedName>
        <fullName evidence="1">Uncharacterized protein</fullName>
    </submittedName>
</protein>
<dbReference type="GO" id="GO:0004842">
    <property type="term" value="F:ubiquitin-protein transferase activity"/>
    <property type="evidence" value="ECO:0007669"/>
    <property type="project" value="InterPro"/>
</dbReference>
<dbReference type="EMBL" id="CAJOBH010008095">
    <property type="protein sequence ID" value="CAF4103203.1"/>
    <property type="molecule type" value="Genomic_DNA"/>
</dbReference>
<dbReference type="Proteomes" id="UP000681967">
    <property type="component" value="Unassembled WGS sequence"/>
</dbReference>
<feature type="non-terminal residue" evidence="1">
    <location>
        <position position="1"/>
    </location>
</feature>
<organism evidence="1 2">
    <name type="scientific">Rotaria magnacalcarata</name>
    <dbReference type="NCBI Taxonomy" id="392030"/>
    <lineage>
        <taxon>Eukaryota</taxon>
        <taxon>Metazoa</taxon>
        <taxon>Spiralia</taxon>
        <taxon>Gnathifera</taxon>
        <taxon>Rotifera</taxon>
        <taxon>Eurotatoria</taxon>
        <taxon>Bdelloidea</taxon>
        <taxon>Philodinida</taxon>
        <taxon>Philodinidae</taxon>
        <taxon>Rotaria</taxon>
    </lineage>
</organism>
<sequence>MIACPQNIEITFEMLFLSSKISSLLSKIRDNQNITDQQLQEAIRVRTDHLQLTYRTLETNYAIWLGNLERFREENSTLKLFSNRQIMIMIILLSTENLIKCHFLRELYSSIDINNQNANELKLTLQLLSHYLHSLRASNSSLSKDTVSQIYARYKIGKDASAEMCLQQLCSFMQAFIDTKEELTRHNSTENENQQYLVALTPMEETPLKLDLDMDTCCILFNLFQSQLPSFHQILWCSTTTEEDIHLFFSRVQTFQDSTFVVMNIDKMHHRLRELLLNEHDSLTRLKEPHGVIYYVARGSIMNRKNLRPFQLDVNHRDPHQAYTHFLTLCQQNSSSVQPQLEIICGAAGIGKTHHINRNYKNDDTITFSVNDRLNVSSLVSSLLLYDSRTINDHPTVYFNISIHAPFEELNRAFFSLFVCGSLTDVDSGLTFSLSNTKSWKFIIEIPNTNKHTMNIKQNFDNILPLMSIIASNSIDEVTRENYQLFIGDEEELVARFLEAYENGTIDRLLVVVSKEIEIPVDFDKLSNLDECRQHIYDCMDKYVPELPRNKIYEISFVKFLYRRIRFFTGYFYRFNMSIQNLGSLAMKQMIHEAKHLTQIDFRHENYLRTYLVYDPNFSLQLLYDDWNNVSDELKQLFNYNEPKRNKEYQNRNYLVETNETAAHPLDLADEPRIEIENDKNEGDNEHTSHESMQIQLENTDPRHIHADENDQEIDVMPLASLLPAVPQRRLTDFIDTEFLNTIKHALYTCKYDNNILQYIWKTIITISSENQMNITEKLIIALHNYITTQLTTLPLIEISCSLKHLLSEPHSSSVHISIRMFNEYLCYTQVKPVFYRLLLHPGVTEEQLEEFMSPIIQLARELHGIELIVFFDEINTSSCLGLFKEMFMDRTLHGKNLPENIFFTAAINPSSTPASTDNLVHRLDYIVHQLPQALEGLIVSYGILESKTLGSYIKSKISMFDVRSSNNLEARMPLDHFAQEILCQLILAAQEFCEIRLGKNTVSQREIQRCFNLIDFFWKMRYDDETNASYQPNPIRCITLSIALTYYFRLPTEEDNRQRNDHHTPTREELGNLLSDIIPDFLEIIQFELEKFVNADNFVIPHGVAINQAVREHLFAIVVSVVTRTPLCIIGAPGQSKTLSFQIALQNLQGPQLSTKQFCKRLPSVDPFFCLGSKYSRSEDIAYVFDRAIQREQQYKQYRMNTRC</sequence>
<dbReference type="InterPro" id="IPR031248">
    <property type="entry name" value="RNF213"/>
</dbReference>
<dbReference type="PANTHER" id="PTHR22605:SF1">
    <property type="entry name" value="RZ-TYPE DOMAIN-CONTAINING PROTEIN"/>
    <property type="match status" value="1"/>
</dbReference>
<evidence type="ECO:0000313" key="2">
    <source>
        <dbReference type="Proteomes" id="UP000681967"/>
    </source>
</evidence>
<reference evidence="1" key="1">
    <citation type="submission" date="2021-02" db="EMBL/GenBank/DDBJ databases">
        <authorList>
            <person name="Nowell W R."/>
        </authorList>
    </citation>
    <scope>NUCLEOTIDE SEQUENCE</scope>
</reference>
<gene>
    <name evidence="1" type="ORF">BYL167_LOCUS19224</name>
</gene>
<evidence type="ECO:0000313" key="1">
    <source>
        <dbReference type="EMBL" id="CAF4103203.1"/>
    </source>
</evidence>
<accession>A0A8S2QGG0</accession>
<dbReference type="PANTHER" id="PTHR22605">
    <property type="entry name" value="RZ-TYPE DOMAIN-CONTAINING PROTEIN"/>
    <property type="match status" value="1"/>
</dbReference>
<comment type="caution">
    <text evidence="1">The sequence shown here is derived from an EMBL/GenBank/DDBJ whole genome shotgun (WGS) entry which is preliminary data.</text>
</comment>
<proteinExistence type="predicted"/>
<name>A0A8S2QGG0_9BILA</name>
<dbReference type="GO" id="GO:0016887">
    <property type="term" value="F:ATP hydrolysis activity"/>
    <property type="evidence" value="ECO:0007669"/>
    <property type="project" value="InterPro"/>
</dbReference>